<name>A0A085LMF4_9BILA</name>
<protein>
    <recommendedName>
        <fullName evidence="3">Integrase zinc-binding domain-containing protein</fullName>
    </recommendedName>
</protein>
<evidence type="ECO:0000313" key="1">
    <source>
        <dbReference type="EMBL" id="KFD46150.1"/>
    </source>
</evidence>
<gene>
    <name evidence="1" type="ORF">M513_12958</name>
</gene>
<feature type="non-terminal residue" evidence="1">
    <location>
        <position position="65"/>
    </location>
</feature>
<accession>A0A085LMF4</accession>
<dbReference type="PANTHER" id="PTHR47331">
    <property type="entry name" value="PHD-TYPE DOMAIN-CONTAINING PROTEIN"/>
    <property type="match status" value="1"/>
</dbReference>
<organism evidence="1 2">
    <name type="scientific">Trichuris suis</name>
    <name type="common">pig whipworm</name>
    <dbReference type="NCBI Taxonomy" id="68888"/>
    <lineage>
        <taxon>Eukaryota</taxon>
        <taxon>Metazoa</taxon>
        <taxon>Ecdysozoa</taxon>
        <taxon>Nematoda</taxon>
        <taxon>Enoplea</taxon>
        <taxon>Dorylaimia</taxon>
        <taxon>Trichinellida</taxon>
        <taxon>Trichuridae</taxon>
        <taxon>Trichuris</taxon>
    </lineage>
</organism>
<sequence>WIVDARTAVRRIVRECVICRRYKLNPVTPKMAPLPANRLRRPPAPSAHVGVDFTGPVAIVSAIAS</sequence>
<evidence type="ECO:0000313" key="2">
    <source>
        <dbReference type="Proteomes" id="UP000030764"/>
    </source>
</evidence>
<keyword evidence="2" id="KW-1185">Reference proteome</keyword>
<proteinExistence type="predicted"/>
<dbReference type="AlphaFoldDB" id="A0A085LMF4"/>
<feature type="non-terminal residue" evidence="1">
    <location>
        <position position="1"/>
    </location>
</feature>
<evidence type="ECO:0008006" key="3">
    <source>
        <dbReference type="Google" id="ProtNLM"/>
    </source>
</evidence>
<dbReference type="Proteomes" id="UP000030764">
    <property type="component" value="Unassembled WGS sequence"/>
</dbReference>
<dbReference type="EMBL" id="KL363390">
    <property type="protein sequence ID" value="KFD46150.1"/>
    <property type="molecule type" value="Genomic_DNA"/>
</dbReference>
<reference evidence="1 2" key="1">
    <citation type="journal article" date="2014" name="Nat. Genet.">
        <title>Genome and transcriptome of the porcine whipworm Trichuris suis.</title>
        <authorList>
            <person name="Jex A.R."/>
            <person name="Nejsum P."/>
            <person name="Schwarz E.M."/>
            <person name="Hu L."/>
            <person name="Young N.D."/>
            <person name="Hall R.S."/>
            <person name="Korhonen P.K."/>
            <person name="Liao S."/>
            <person name="Thamsborg S."/>
            <person name="Xia J."/>
            <person name="Xu P."/>
            <person name="Wang S."/>
            <person name="Scheerlinck J.P."/>
            <person name="Hofmann A."/>
            <person name="Sternberg P.W."/>
            <person name="Wang J."/>
            <person name="Gasser R.B."/>
        </authorList>
    </citation>
    <scope>NUCLEOTIDE SEQUENCE [LARGE SCALE GENOMIC DNA]</scope>
    <source>
        <strain evidence="1">DCEP-RM93M</strain>
    </source>
</reference>